<name>A0A9W8HTG5_9FUNG</name>
<gene>
    <name evidence="2" type="ORF">H4R20_005064</name>
</gene>
<accession>A0A9W8HTG5</accession>
<keyword evidence="3" id="KW-1185">Reference proteome</keyword>
<feature type="coiled-coil region" evidence="1">
    <location>
        <begin position="263"/>
        <end position="315"/>
    </location>
</feature>
<sequence>HARMRWVAGLPERRGYGASPGLRTRWIVPRVVLVRASSYQGEAGAQLVGPLPLSDAEPADRSLSYGLELEESAPHHTIGSDSQLNVHVDVDVRSSVGEENTESLGIAGSDIGSSASIHSLDCPENDDAANDSDVLSEHAYSNAGPEDEPQYADSAIGSCDDLECAYPTNAPDGFPEYEGSIAGSYYEHATVGSEDGLPSEDSNAELGCCPEEEEAGVESDDGFVPNVPVLESVDSADLVDAKAETAGYSGSEDSDNISFDVFLDALQEELEEVEESIAMVESSPAITEDEREYALGILEQREAELTRQREEAMEESPGAFENAMSKRMRMIELADAHYEEKLKRSAFEAWRIRSIIRNVKIENADAFYQGDLVYQCFSHLRAVAQARLDKRQGEAN</sequence>
<proteinExistence type="predicted"/>
<evidence type="ECO:0000256" key="1">
    <source>
        <dbReference type="SAM" id="Coils"/>
    </source>
</evidence>
<protein>
    <submittedName>
        <fullName evidence="2">Uncharacterized protein</fullName>
    </submittedName>
</protein>
<keyword evidence="1" id="KW-0175">Coiled coil</keyword>
<organism evidence="2 3">
    <name type="scientific">Coemansia guatemalensis</name>
    <dbReference type="NCBI Taxonomy" id="2761395"/>
    <lineage>
        <taxon>Eukaryota</taxon>
        <taxon>Fungi</taxon>
        <taxon>Fungi incertae sedis</taxon>
        <taxon>Zoopagomycota</taxon>
        <taxon>Kickxellomycotina</taxon>
        <taxon>Kickxellomycetes</taxon>
        <taxon>Kickxellales</taxon>
        <taxon>Kickxellaceae</taxon>
        <taxon>Coemansia</taxon>
    </lineage>
</organism>
<evidence type="ECO:0000313" key="2">
    <source>
        <dbReference type="EMBL" id="KAJ2797784.1"/>
    </source>
</evidence>
<dbReference type="EMBL" id="JANBUO010001546">
    <property type="protein sequence ID" value="KAJ2797784.1"/>
    <property type="molecule type" value="Genomic_DNA"/>
</dbReference>
<dbReference type="AlphaFoldDB" id="A0A9W8HTG5"/>
<comment type="caution">
    <text evidence="2">The sequence shown here is derived from an EMBL/GenBank/DDBJ whole genome shotgun (WGS) entry which is preliminary data.</text>
</comment>
<dbReference type="Proteomes" id="UP001140094">
    <property type="component" value="Unassembled WGS sequence"/>
</dbReference>
<feature type="non-terminal residue" evidence="2">
    <location>
        <position position="1"/>
    </location>
</feature>
<evidence type="ECO:0000313" key="3">
    <source>
        <dbReference type="Proteomes" id="UP001140094"/>
    </source>
</evidence>
<reference evidence="2" key="1">
    <citation type="submission" date="2022-07" db="EMBL/GenBank/DDBJ databases">
        <title>Phylogenomic reconstructions and comparative analyses of Kickxellomycotina fungi.</title>
        <authorList>
            <person name="Reynolds N.K."/>
            <person name="Stajich J.E."/>
            <person name="Barry K."/>
            <person name="Grigoriev I.V."/>
            <person name="Crous P."/>
            <person name="Smith M.E."/>
        </authorList>
    </citation>
    <scope>NUCLEOTIDE SEQUENCE</scope>
    <source>
        <strain evidence="2">NRRL 1565</strain>
    </source>
</reference>